<dbReference type="VEuPathDB" id="PlasmoDB:PmUG01_06019800"/>
<protein>
    <submittedName>
        <fullName evidence="1">Trafficking protein particle complex subunit 8, putative (TRS85)</fullName>
    </submittedName>
</protein>
<evidence type="ECO:0000313" key="2">
    <source>
        <dbReference type="Proteomes" id="UP000078597"/>
    </source>
</evidence>
<reference evidence="2" key="1">
    <citation type="submission" date="2016-05" db="EMBL/GenBank/DDBJ databases">
        <authorList>
            <person name="Naeem Raeece"/>
        </authorList>
    </citation>
    <scope>NUCLEOTIDE SEQUENCE [LARGE SCALE GENOMIC DNA]</scope>
</reference>
<accession>A0A1A8WK01</accession>
<dbReference type="EMBL" id="FLQW01002444">
    <property type="protein sequence ID" value="SBS93279.1"/>
    <property type="molecule type" value="Genomic_DNA"/>
</dbReference>
<evidence type="ECO:0000313" key="1">
    <source>
        <dbReference type="EMBL" id="SBS93279.1"/>
    </source>
</evidence>
<sequence length="858" mass="101397">MWHLFGLVKTYQSFYTHGLKKLSKKFDDLHFLKYDGISNCDNNVEKKENLKKLNRQMNTFTWSNNIGMINKKSLKKIKQYDIDHRLVLYVYDRTYSLSFEFENIYSNERKEISSYEVDMIELLEGEKMEMTFKIVNHSTIPVNYISICITPCSLFSCYKVVHNGDEYILNDDNERIDRNYGWRSKKNKEQYSNSEEQIRKYSPEYINYKFEEANNPKNNDTKKGYLFIENDMYYDKFVDKNTSVFKQKFKNKNIQNVKINGNVKKNDVFYLHISVNSAHIGLHRCIITTLCKYKNDIIKKIEGEDTDDDNNVTPYSGMLREKKEKCYLFLRLMHVIPLIKLKVYHPLNSCKRNNTFMYIFFQNLCKREIYLFDLFLEHKKEKNSGDLAKWETCPYRTTHNKFSKIKLFNCYLSEFFFLKKNENLTSLVYTKNALQEDISSFYVHINWFSKDVKWIRRGSLKKQIHLTNDVLTFSIDEINKDIYMNNQKEHIVQIAINIQNNSDIDLTNCYVQAKELEALNSSLHLGNDNDDDDDETTNELSQQHFIDYKYESEDTYFNNVDTNNFSGLAEVNNHSFNEQNFFSLNGDIINSLNYDDTELHINRKSSNNSSNKEVIVDLNNMYDDNYSDTKKEEKEKEKTIACFSYKTAFNDEINIAETNLKKKMYLSNFTPITASYKCNENFEIAFFEDPSLSEHPSDSVITMAASISAATAAAATTTNGLTENRQFKENCESFNSLEKGSVRISKEAKRFQEIVKYNTYINYGNFNSFVRLKNDTLENEKQNKTTENFVALNGFLFIGIVQKFIKKLKKHQSKKIHFNILFNKEGIYNINRFHVIFECHNEMFIFKPLNQLIVHVHR</sequence>
<dbReference type="PANTHER" id="PTHR12975">
    <property type="entry name" value="TRANSPORT PROTEIN TRAPP"/>
    <property type="match status" value="1"/>
</dbReference>
<dbReference type="PANTHER" id="PTHR12975:SF6">
    <property type="entry name" value="TRAFFICKING PROTEIN PARTICLE COMPLEX SUBUNIT 8"/>
    <property type="match status" value="1"/>
</dbReference>
<gene>
    <name evidence="1" type="ORF">PMALA_039130</name>
</gene>
<dbReference type="GO" id="GO:1990072">
    <property type="term" value="C:TRAPPIII protein complex"/>
    <property type="evidence" value="ECO:0007669"/>
    <property type="project" value="TreeGrafter"/>
</dbReference>
<organism evidence="1 2">
    <name type="scientific">Plasmodium malariae</name>
    <dbReference type="NCBI Taxonomy" id="5858"/>
    <lineage>
        <taxon>Eukaryota</taxon>
        <taxon>Sar</taxon>
        <taxon>Alveolata</taxon>
        <taxon>Apicomplexa</taxon>
        <taxon>Aconoidasida</taxon>
        <taxon>Haemosporida</taxon>
        <taxon>Plasmodiidae</taxon>
        <taxon>Plasmodium</taxon>
        <taxon>Plasmodium (Plasmodium)</taxon>
    </lineage>
</organism>
<dbReference type="Proteomes" id="UP000078597">
    <property type="component" value="Unassembled WGS sequence"/>
</dbReference>
<name>A0A1A8WK01_PLAMA</name>
<dbReference type="AlphaFoldDB" id="A0A1A8WK01"/>
<dbReference type="InterPro" id="IPR024420">
    <property type="entry name" value="TRAPP_III_complex_Trs85"/>
</dbReference>
<proteinExistence type="predicted"/>